<name>A0ACC2UZI0_9TREE</name>
<gene>
    <name evidence="1" type="ORF">QFC21_007006</name>
</gene>
<evidence type="ECO:0000313" key="1">
    <source>
        <dbReference type="EMBL" id="KAJ9092026.1"/>
    </source>
</evidence>
<reference evidence="1" key="1">
    <citation type="submission" date="2023-04" db="EMBL/GenBank/DDBJ databases">
        <title>Draft Genome sequencing of Naganishia species isolated from polar environments using Oxford Nanopore Technology.</title>
        <authorList>
            <person name="Leo P."/>
            <person name="Venkateswaran K."/>
        </authorList>
    </citation>
    <scope>NUCLEOTIDE SEQUENCE</scope>
    <source>
        <strain evidence="1">MNA-CCFEE 5423</strain>
    </source>
</reference>
<evidence type="ECO:0000313" key="2">
    <source>
        <dbReference type="Proteomes" id="UP001227268"/>
    </source>
</evidence>
<dbReference type="EMBL" id="JASBWT010000043">
    <property type="protein sequence ID" value="KAJ9092026.1"/>
    <property type="molecule type" value="Genomic_DNA"/>
</dbReference>
<dbReference type="Proteomes" id="UP001227268">
    <property type="component" value="Unassembled WGS sequence"/>
</dbReference>
<comment type="caution">
    <text evidence="1">The sequence shown here is derived from an EMBL/GenBank/DDBJ whole genome shotgun (WGS) entry which is preliminary data.</text>
</comment>
<protein>
    <submittedName>
        <fullName evidence="1">Uncharacterized protein</fullName>
    </submittedName>
</protein>
<sequence length="713" mass="79920">MDSRQALPFILGVATAGLMGALLGPQLSTLTSGFHVTDTPLPDSHSDQKANTSSSTPDLLQTPVQLPPPVPSAVKFGNATVTTTNASPSSPSRVFTDIHEVYDPRRGWIVAPAPTETANSRESKGRAFVVHYREAPSGRSAENSIWLEIENETLLDKLREHFPTAVGLYDNKPGIDGREVYLKRHALQTDIALYTTSLKEIFTAMLTVVEEAFKAIQANRAVLPEHTIIWPYLWCLFDNGSDIETKDDVTDECQALVLDAWNYTIDARGRTFAAKCHFYQWTGSAYYRMDKILKIPEFKDIQEISSLKFWPLEEEKKLIYQERGSRYTQTTPAHSTQDYSQECKKRAELMILIHKSSSVAGSSNRLPGDGRVMIDVRGYRKANPTQDIWPDDHNRVDDPPKSQQGNIAVPVNLLDENLFYLLPASIHGFSFTLKSGDMAQSIFTHQRWGELLIDRLSSVRWNPLAFDRLVIPQDYRRIIEALVDVHSGKLKRGLIQDVVKGKGDGLIIALHGTPGTGKTLTAEAVSEHLKRPLYTISAGELGTTIFNLERKLQDTLELATSWKAVLLIDEADIFLEKRSTANIERNAMVGIFLRLLEYFSGVLILTTNRLSEFDEAFESRFSVTLSFNGLSKDSRRELWCQFLQLASAGDDPPISETFDLDKLSKVELNGRMIRQAVRTAQALAASIQEPLRMDHLSSVIRLLRPAEITFQGE</sequence>
<organism evidence="1 2">
    <name type="scientific">Naganishia friedmannii</name>
    <dbReference type="NCBI Taxonomy" id="89922"/>
    <lineage>
        <taxon>Eukaryota</taxon>
        <taxon>Fungi</taxon>
        <taxon>Dikarya</taxon>
        <taxon>Basidiomycota</taxon>
        <taxon>Agaricomycotina</taxon>
        <taxon>Tremellomycetes</taxon>
        <taxon>Filobasidiales</taxon>
        <taxon>Filobasidiaceae</taxon>
        <taxon>Naganishia</taxon>
    </lineage>
</organism>
<accession>A0ACC2UZI0</accession>
<keyword evidence="2" id="KW-1185">Reference proteome</keyword>
<proteinExistence type="predicted"/>